<gene>
    <name evidence="1" type="ORF">SAMN02745229_02193</name>
</gene>
<evidence type="ECO:0000313" key="2">
    <source>
        <dbReference type="Proteomes" id="UP000184278"/>
    </source>
</evidence>
<evidence type="ECO:0000313" key="1">
    <source>
        <dbReference type="EMBL" id="SHI22495.1"/>
    </source>
</evidence>
<accession>A0A1M5ZE22</accession>
<dbReference type="STRING" id="1121131.SAMN02745229_02193"/>
<keyword evidence="2" id="KW-1185">Reference proteome</keyword>
<protein>
    <submittedName>
        <fullName evidence="1">Uncharacterized protein</fullName>
    </submittedName>
</protein>
<dbReference type="OrthoDB" id="5192882at2"/>
<dbReference type="AlphaFoldDB" id="A0A1M5ZE22"/>
<proteinExistence type="predicted"/>
<organism evidence="1 2">
    <name type="scientific">Butyrivibrio fibrisolvens DSM 3071</name>
    <dbReference type="NCBI Taxonomy" id="1121131"/>
    <lineage>
        <taxon>Bacteria</taxon>
        <taxon>Bacillati</taxon>
        <taxon>Bacillota</taxon>
        <taxon>Clostridia</taxon>
        <taxon>Lachnospirales</taxon>
        <taxon>Lachnospiraceae</taxon>
        <taxon>Butyrivibrio</taxon>
    </lineage>
</organism>
<dbReference type="Proteomes" id="UP000184278">
    <property type="component" value="Unassembled WGS sequence"/>
</dbReference>
<dbReference type="GeneID" id="89509643"/>
<reference evidence="2" key="1">
    <citation type="submission" date="2016-11" db="EMBL/GenBank/DDBJ databases">
        <authorList>
            <person name="Varghese N."/>
            <person name="Submissions S."/>
        </authorList>
    </citation>
    <scope>NUCLEOTIDE SEQUENCE [LARGE SCALE GENOMIC DNA]</scope>
    <source>
        <strain evidence="2">DSM 3071</strain>
    </source>
</reference>
<dbReference type="EMBL" id="FQXK01000017">
    <property type="protein sequence ID" value="SHI22495.1"/>
    <property type="molecule type" value="Genomic_DNA"/>
</dbReference>
<dbReference type="RefSeq" id="WP_073387728.1">
    <property type="nucleotide sequence ID" value="NZ_FQXK01000017.1"/>
</dbReference>
<sequence length="130" mass="15066">MKNIQIYTAEKYNTSEYVEVKSNIYKTHDSFMDQDAFVTTLSFEQEPEYEEGSDSSDISQYPLEDVLDKYYVAVSDFYEDLNDGSSNTCYLELSGESLEDIENLLEIVGKHVYNKEEESDGKTYIKLIIE</sequence>
<name>A0A1M5ZE22_BUTFI</name>